<dbReference type="SMART" id="SM00448">
    <property type="entry name" value="REC"/>
    <property type="match status" value="1"/>
</dbReference>
<keyword evidence="6" id="KW-0472">Membrane</keyword>
<dbReference type="AlphaFoldDB" id="A0A1I2Y8K5"/>
<dbReference type="InterPro" id="IPR005467">
    <property type="entry name" value="His_kinase_dom"/>
</dbReference>
<dbReference type="InterPro" id="IPR003594">
    <property type="entry name" value="HATPase_dom"/>
</dbReference>
<reference evidence="9 10" key="1">
    <citation type="submission" date="2016-10" db="EMBL/GenBank/DDBJ databases">
        <authorList>
            <person name="de Groot N.N."/>
        </authorList>
    </citation>
    <scope>NUCLEOTIDE SEQUENCE [LARGE SCALE GENOMIC DNA]</scope>
    <source>
        <strain evidence="9 10">DSM 18684</strain>
    </source>
</reference>
<evidence type="ECO:0000256" key="1">
    <source>
        <dbReference type="ARBA" id="ARBA00000085"/>
    </source>
</evidence>
<dbReference type="InterPro" id="IPR036097">
    <property type="entry name" value="HisK_dim/P_sf"/>
</dbReference>
<feature type="modified residue" description="4-aspartylphosphate" evidence="5">
    <location>
        <position position="389"/>
    </location>
</feature>
<sequence length="459" mass="51140">MVAISFKSPFIRYGLVVFLVLSLFLSALFFYLRKIKSADSPLDIDKISFNIILLILIVALIFYNLWKIYQNENDLVISNDKAAEFAVAKTRFLTTMSHEIRTPLNSVIGFSEQLSQSALSKDQAAQLTAIRSSSAMVLDLVNDILDFSKYEAYRVNLEIAPFSLMDCISEVVHIMAIQAVQKGIELKTDISFGKDFCVVGDTLRLKQLVMNLLSNAIKFTERGSVKLKADVKLTKGNQLILKAWIIDTGIGIDEVNLGRIFDEFAQVNYLPSQFRHKGTGLGLAICKKIVEFQNGEINVVSELDKGSIFSFSIPYEICDNKISAVESPPTIDLATLVGKRILLVDDNIMNILLAQTVISKHQLFADVAYNGQEALALFEQNQYDLILTDIEMPIVNGVVLSKAIRSCSDAVKRNTPILGVTAHLLAEDRLLYKSAGMNDLISKPFSEKELMDKIALQFT</sequence>
<feature type="transmembrane region" description="Helical" evidence="6">
    <location>
        <begin position="44"/>
        <end position="66"/>
    </location>
</feature>
<dbReference type="InterPro" id="IPR011006">
    <property type="entry name" value="CheY-like_superfamily"/>
</dbReference>
<name>A0A1I2Y8K5_9SPHI</name>
<organism evidence="9 10">
    <name type="scientific">Pedobacter insulae</name>
    <dbReference type="NCBI Taxonomy" id="414048"/>
    <lineage>
        <taxon>Bacteria</taxon>
        <taxon>Pseudomonadati</taxon>
        <taxon>Bacteroidota</taxon>
        <taxon>Sphingobacteriia</taxon>
        <taxon>Sphingobacteriales</taxon>
        <taxon>Sphingobacteriaceae</taxon>
        <taxon>Pedobacter</taxon>
    </lineage>
</organism>
<dbReference type="InterPro" id="IPR004358">
    <property type="entry name" value="Sig_transdc_His_kin-like_C"/>
</dbReference>
<dbReference type="PANTHER" id="PTHR45339:SF1">
    <property type="entry name" value="HYBRID SIGNAL TRANSDUCTION HISTIDINE KINASE J"/>
    <property type="match status" value="1"/>
</dbReference>
<dbReference type="Pfam" id="PF00512">
    <property type="entry name" value="HisKA"/>
    <property type="match status" value="1"/>
</dbReference>
<keyword evidence="6" id="KW-0812">Transmembrane</keyword>
<dbReference type="CDD" id="cd00082">
    <property type="entry name" value="HisKA"/>
    <property type="match status" value="1"/>
</dbReference>
<dbReference type="Gene3D" id="3.30.565.10">
    <property type="entry name" value="Histidine kinase-like ATPase, C-terminal domain"/>
    <property type="match status" value="1"/>
</dbReference>
<proteinExistence type="predicted"/>
<dbReference type="EMBL" id="FOPP01000006">
    <property type="protein sequence ID" value="SFH21286.1"/>
    <property type="molecule type" value="Genomic_DNA"/>
</dbReference>
<dbReference type="Gene3D" id="1.10.287.130">
    <property type="match status" value="1"/>
</dbReference>
<evidence type="ECO:0000256" key="2">
    <source>
        <dbReference type="ARBA" id="ARBA00012438"/>
    </source>
</evidence>
<evidence type="ECO:0000259" key="7">
    <source>
        <dbReference type="PROSITE" id="PS50109"/>
    </source>
</evidence>
<evidence type="ECO:0000313" key="9">
    <source>
        <dbReference type="EMBL" id="SFH21286.1"/>
    </source>
</evidence>
<keyword evidence="6" id="KW-1133">Transmembrane helix</keyword>
<dbReference type="SMART" id="SM00388">
    <property type="entry name" value="HisKA"/>
    <property type="match status" value="1"/>
</dbReference>
<dbReference type="GO" id="GO:0000155">
    <property type="term" value="F:phosphorelay sensor kinase activity"/>
    <property type="evidence" value="ECO:0007669"/>
    <property type="project" value="InterPro"/>
</dbReference>
<protein>
    <recommendedName>
        <fullName evidence="2">histidine kinase</fullName>
        <ecNumber evidence="2">2.7.13.3</ecNumber>
    </recommendedName>
</protein>
<evidence type="ECO:0000256" key="4">
    <source>
        <dbReference type="ARBA" id="ARBA00023012"/>
    </source>
</evidence>
<dbReference type="CDD" id="cd16922">
    <property type="entry name" value="HATPase_EvgS-ArcB-TorS-like"/>
    <property type="match status" value="1"/>
</dbReference>
<keyword evidence="4" id="KW-0902">Two-component regulatory system</keyword>
<comment type="catalytic activity">
    <reaction evidence="1">
        <text>ATP + protein L-histidine = ADP + protein N-phospho-L-histidine.</text>
        <dbReference type="EC" id="2.7.13.3"/>
    </reaction>
</comment>
<dbReference type="SUPFAM" id="SSF47384">
    <property type="entry name" value="Homodimeric domain of signal transducing histidine kinase"/>
    <property type="match status" value="1"/>
</dbReference>
<dbReference type="Pfam" id="PF02518">
    <property type="entry name" value="HATPase_c"/>
    <property type="match status" value="1"/>
</dbReference>
<evidence type="ECO:0000256" key="6">
    <source>
        <dbReference type="SAM" id="Phobius"/>
    </source>
</evidence>
<keyword evidence="3 5" id="KW-0597">Phosphoprotein</keyword>
<dbReference type="FunFam" id="3.30.565.10:FF:000010">
    <property type="entry name" value="Sensor histidine kinase RcsC"/>
    <property type="match status" value="1"/>
</dbReference>
<evidence type="ECO:0000313" key="10">
    <source>
        <dbReference type="Proteomes" id="UP000199666"/>
    </source>
</evidence>
<dbReference type="InterPro" id="IPR036890">
    <property type="entry name" value="HATPase_C_sf"/>
</dbReference>
<keyword evidence="9" id="KW-0418">Kinase</keyword>
<dbReference type="SUPFAM" id="SSF55874">
    <property type="entry name" value="ATPase domain of HSP90 chaperone/DNA topoisomerase II/histidine kinase"/>
    <property type="match status" value="1"/>
</dbReference>
<feature type="domain" description="Histidine kinase" evidence="7">
    <location>
        <begin position="95"/>
        <end position="317"/>
    </location>
</feature>
<dbReference type="InterPro" id="IPR003661">
    <property type="entry name" value="HisK_dim/P_dom"/>
</dbReference>
<dbReference type="SUPFAM" id="SSF52172">
    <property type="entry name" value="CheY-like"/>
    <property type="match status" value="1"/>
</dbReference>
<dbReference type="SMART" id="SM00387">
    <property type="entry name" value="HATPase_c"/>
    <property type="match status" value="1"/>
</dbReference>
<evidence type="ECO:0000256" key="3">
    <source>
        <dbReference type="ARBA" id="ARBA00022553"/>
    </source>
</evidence>
<dbReference type="PRINTS" id="PR00344">
    <property type="entry name" value="BCTRLSENSOR"/>
</dbReference>
<keyword evidence="9" id="KW-0808">Transferase</keyword>
<dbReference type="PROSITE" id="PS50109">
    <property type="entry name" value="HIS_KIN"/>
    <property type="match status" value="1"/>
</dbReference>
<dbReference type="Pfam" id="PF00072">
    <property type="entry name" value="Response_reg"/>
    <property type="match status" value="1"/>
</dbReference>
<dbReference type="PANTHER" id="PTHR45339">
    <property type="entry name" value="HYBRID SIGNAL TRANSDUCTION HISTIDINE KINASE J"/>
    <property type="match status" value="1"/>
</dbReference>
<dbReference type="CDD" id="cd17546">
    <property type="entry name" value="REC_hyHK_CKI1_RcsC-like"/>
    <property type="match status" value="1"/>
</dbReference>
<feature type="transmembrane region" description="Helical" evidence="6">
    <location>
        <begin position="12"/>
        <end position="32"/>
    </location>
</feature>
<keyword evidence="10" id="KW-1185">Reference proteome</keyword>
<dbReference type="EC" id="2.7.13.3" evidence="2"/>
<accession>A0A1I2Y8K5</accession>
<dbReference type="STRING" id="414048.SAMN04489864_106257"/>
<dbReference type="InterPro" id="IPR001789">
    <property type="entry name" value="Sig_transdc_resp-reg_receiver"/>
</dbReference>
<evidence type="ECO:0000259" key="8">
    <source>
        <dbReference type="PROSITE" id="PS50110"/>
    </source>
</evidence>
<dbReference type="Gene3D" id="3.40.50.2300">
    <property type="match status" value="1"/>
</dbReference>
<gene>
    <name evidence="9" type="ORF">SAMN04489864_106257</name>
</gene>
<feature type="domain" description="Response regulatory" evidence="8">
    <location>
        <begin position="340"/>
        <end position="458"/>
    </location>
</feature>
<dbReference type="OrthoDB" id="9811889at2"/>
<dbReference type="Proteomes" id="UP000199666">
    <property type="component" value="Unassembled WGS sequence"/>
</dbReference>
<evidence type="ECO:0000256" key="5">
    <source>
        <dbReference type="PROSITE-ProRule" id="PRU00169"/>
    </source>
</evidence>
<dbReference type="PROSITE" id="PS50110">
    <property type="entry name" value="RESPONSE_REGULATORY"/>
    <property type="match status" value="1"/>
</dbReference>